<dbReference type="PANTHER" id="PTHR43748:SF3">
    <property type="entry name" value="RIBOSE-5-PHOSPHATE ISOMERASE 3, CHLOROPLASTIC-RELATED"/>
    <property type="match status" value="1"/>
</dbReference>
<name>A0AA88S903_9ASTE</name>
<dbReference type="GO" id="GO:0004751">
    <property type="term" value="F:ribose-5-phosphate isomerase activity"/>
    <property type="evidence" value="ECO:0007669"/>
    <property type="project" value="UniProtKB-EC"/>
</dbReference>
<feature type="region of interest" description="Disordered" evidence="6">
    <location>
        <begin position="383"/>
        <end position="411"/>
    </location>
</feature>
<dbReference type="EC" id="5.3.1.6" evidence="4"/>
<organism evidence="7 8">
    <name type="scientific">Escallonia rubra</name>
    <dbReference type="NCBI Taxonomy" id="112253"/>
    <lineage>
        <taxon>Eukaryota</taxon>
        <taxon>Viridiplantae</taxon>
        <taxon>Streptophyta</taxon>
        <taxon>Embryophyta</taxon>
        <taxon>Tracheophyta</taxon>
        <taxon>Spermatophyta</taxon>
        <taxon>Magnoliopsida</taxon>
        <taxon>eudicotyledons</taxon>
        <taxon>Gunneridae</taxon>
        <taxon>Pentapetalae</taxon>
        <taxon>asterids</taxon>
        <taxon>campanulids</taxon>
        <taxon>Escalloniales</taxon>
        <taxon>Escalloniaceae</taxon>
        <taxon>Escallonia</taxon>
    </lineage>
</organism>
<evidence type="ECO:0000313" key="7">
    <source>
        <dbReference type="EMBL" id="KAK2984670.1"/>
    </source>
</evidence>
<comment type="catalytic activity">
    <reaction evidence="1">
        <text>aldehydo-D-ribose 5-phosphate = D-ribulose 5-phosphate</text>
        <dbReference type="Rhea" id="RHEA:14657"/>
        <dbReference type="ChEBI" id="CHEBI:58121"/>
        <dbReference type="ChEBI" id="CHEBI:58273"/>
        <dbReference type="EC" id="5.3.1.6"/>
    </reaction>
</comment>
<sequence>MAPLLDYGEGMVLVCQVAKKWVAAVGVETDGWEVLTAGKAKCAKIVVLLTWIVVAKDDFCECNPSCFTRITSPQDASDLWVIFGEGNINWTSTKQHHNDWLLCSFSHTGNERLLLPGKHQVYAIMVFPLLTLIQSHNQYHVISCFCNSDSFRDRHRSAIDRVATLYTSAVARISHYHSKRTVTVTPKRARIREQESASRDTFVDFYNPIGTNSSRRLVSSETNLSIKGVAINALPPIQVVGREVLTASRGLKVSILELPTFKTVTLHPSHIRDCVLPCDQWVFSGGLLPSSPSRVPEHYDLREAGGTIYPAIELDAVTGISNAVQGLGPPLVSRHTEPGNRRRRVDELGDFLVEREAGHEPFPSPHAGSLILTLPSCLPLLLPPPPQPHHPPPSTHPLPPPPHPFLHPSLHAYPTLTQDDLKKLAAVEYVKSDMVLGLSTGSTDAFVVAKLGALLKSSELTNIVGVPTSKRTQEQATSLNIPLFVLDDHPKLDLAIHDAD</sequence>
<dbReference type="Pfam" id="PF06026">
    <property type="entry name" value="Rib_5-P_isom_A"/>
    <property type="match status" value="1"/>
</dbReference>
<evidence type="ECO:0000256" key="4">
    <source>
        <dbReference type="ARBA" id="ARBA00011959"/>
    </source>
</evidence>
<dbReference type="PANTHER" id="PTHR43748">
    <property type="entry name" value="RIBOSE-5-PHOSPHATE ISOMERASE 3, CHLOROPLASTIC-RELATED"/>
    <property type="match status" value="1"/>
</dbReference>
<comment type="caution">
    <text evidence="7">The sequence shown here is derived from an EMBL/GenBank/DDBJ whole genome shotgun (WGS) entry which is preliminary data.</text>
</comment>
<dbReference type="InterPro" id="IPR004788">
    <property type="entry name" value="Ribose5P_isomerase_type_A"/>
</dbReference>
<protein>
    <recommendedName>
        <fullName evidence="4">ribose-5-phosphate isomerase</fullName>
        <ecNumber evidence="4">5.3.1.6</ecNumber>
    </recommendedName>
</protein>
<evidence type="ECO:0000256" key="3">
    <source>
        <dbReference type="ARBA" id="ARBA00008088"/>
    </source>
</evidence>
<reference evidence="7" key="1">
    <citation type="submission" date="2022-12" db="EMBL/GenBank/DDBJ databases">
        <title>Draft genome assemblies for two species of Escallonia (Escalloniales).</title>
        <authorList>
            <person name="Chanderbali A."/>
            <person name="Dervinis C."/>
            <person name="Anghel I."/>
            <person name="Soltis D."/>
            <person name="Soltis P."/>
            <person name="Zapata F."/>
        </authorList>
    </citation>
    <scope>NUCLEOTIDE SEQUENCE</scope>
    <source>
        <strain evidence="7">UCBG92.1500</strain>
        <tissue evidence="7">Leaf</tissue>
    </source>
</reference>
<dbReference type="Proteomes" id="UP001187471">
    <property type="component" value="Unassembled WGS sequence"/>
</dbReference>
<accession>A0AA88S903</accession>
<proteinExistence type="inferred from homology"/>
<dbReference type="Gene3D" id="3.40.50.1360">
    <property type="match status" value="1"/>
</dbReference>
<evidence type="ECO:0000313" key="8">
    <source>
        <dbReference type="Proteomes" id="UP001187471"/>
    </source>
</evidence>
<keyword evidence="5" id="KW-0413">Isomerase</keyword>
<keyword evidence="8" id="KW-1185">Reference proteome</keyword>
<evidence type="ECO:0000256" key="2">
    <source>
        <dbReference type="ARBA" id="ARBA00004988"/>
    </source>
</evidence>
<evidence type="ECO:0000256" key="6">
    <source>
        <dbReference type="SAM" id="MobiDB-lite"/>
    </source>
</evidence>
<dbReference type="SUPFAM" id="SSF100950">
    <property type="entry name" value="NagB/RpiA/CoA transferase-like"/>
    <property type="match status" value="1"/>
</dbReference>
<comment type="pathway">
    <text evidence="2">Carbohydrate degradation; pentose phosphate pathway; D-ribose 5-phosphate from D-ribulose 5-phosphate (non-oxidative stage): step 1/1.</text>
</comment>
<comment type="similarity">
    <text evidence="3">Belongs to the ribose 5-phosphate isomerase family.</text>
</comment>
<dbReference type="AlphaFoldDB" id="A0AA88S903"/>
<dbReference type="EMBL" id="JAVXUO010001217">
    <property type="protein sequence ID" value="KAK2984670.1"/>
    <property type="molecule type" value="Genomic_DNA"/>
</dbReference>
<dbReference type="InterPro" id="IPR050262">
    <property type="entry name" value="Ribose-5P_isomerase"/>
</dbReference>
<evidence type="ECO:0000256" key="5">
    <source>
        <dbReference type="ARBA" id="ARBA00023235"/>
    </source>
</evidence>
<evidence type="ECO:0000256" key="1">
    <source>
        <dbReference type="ARBA" id="ARBA00001713"/>
    </source>
</evidence>
<dbReference type="InterPro" id="IPR037171">
    <property type="entry name" value="NagB/RpiA_transferase-like"/>
</dbReference>
<gene>
    <name evidence="7" type="ORF">RJ640_006653</name>
</gene>
<feature type="compositionally biased region" description="Pro residues" evidence="6">
    <location>
        <begin position="383"/>
        <end position="405"/>
    </location>
</feature>